<dbReference type="InterPro" id="IPR024455">
    <property type="entry name" value="Phage_capsid"/>
</dbReference>
<dbReference type="RefSeq" id="WP_094789654.1">
    <property type="nucleotide sequence ID" value="NZ_NDXW01000004.1"/>
</dbReference>
<dbReference type="AlphaFoldDB" id="A0A4V1IMW0"/>
<dbReference type="Pfam" id="PF05065">
    <property type="entry name" value="Phage_capsid"/>
    <property type="match status" value="1"/>
</dbReference>
<dbReference type="EMBL" id="NDXW01000006">
    <property type="protein sequence ID" value="RDH41601.1"/>
    <property type="molecule type" value="Genomic_DNA"/>
</dbReference>
<evidence type="ECO:0000256" key="2">
    <source>
        <dbReference type="SAM" id="Coils"/>
    </source>
</evidence>
<comment type="caution">
    <text evidence="4">The sequence shown here is derived from an EMBL/GenBank/DDBJ whole genome shotgun (WGS) entry which is preliminary data.</text>
</comment>
<evidence type="ECO:0000313" key="4">
    <source>
        <dbReference type="EMBL" id="RDH41601.1"/>
    </source>
</evidence>
<sequence length="415" mass="46535">MESIQTLREKRKNAAIEARKLLDEVEPKDWQASHDEKYQNIMDDIENIDHSIERHEKLLNIEAANRQAVKEKADLQGISEDQAHNNAEMEKSIFNSWLRGGESNLTEEQIKFINKKRQQARNEMSSSAPNQGGVLVPTEFSSTLIEEMKAFGGMRAVASVISTSTGEPIEFPTADESDAEGEIIGENAYVGDDDDPEFGIKSIGSYKYSSKPVTVPFELLQDSKIDLNSYIPAKLAERIARVTNRHFTVGTGTKQPQGAVFGSGKGFVIKGLDISYDALVELEHSIDPFYRQSGRVSWMFHDQLLKKLKQLKDKEERPIWVPGIAVGEPDTLLNYRYTINQHMPTPAKDAKSVLFGNFKNYQIRDVMQVMLFRMTDSAYTKKGQVGFLAFSRHDGALMDVSGSTIKHITHTTAAA</sequence>
<keyword evidence="8" id="KW-1185">Reference proteome</keyword>
<gene>
    <name evidence="6" type="ORF">B9G39_26900</name>
    <name evidence="7" type="ORF">B9G39_27195</name>
    <name evidence="5" type="ORF">B9G39_27355</name>
    <name evidence="4" type="ORF">B9G39_27445</name>
</gene>
<feature type="domain" description="Phage capsid-like C-terminal" evidence="3">
    <location>
        <begin position="132"/>
        <end position="400"/>
    </location>
</feature>
<evidence type="ECO:0000313" key="5">
    <source>
        <dbReference type="EMBL" id="RDH41668.1"/>
    </source>
</evidence>
<organism evidence="4 8">
    <name type="scientific">Zooshikella ganghwensis</name>
    <dbReference type="NCBI Taxonomy" id="202772"/>
    <lineage>
        <taxon>Bacteria</taxon>
        <taxon>Pseudomonadati</taxon>
        <taxon>Pseudomonadota</taxon>
        <taxon>Gammaproteobacteria</taxon>
        <taxon>Oceanospirillales</taxon>
        <taxon>Zooshikellaceae</taxon>
        <taxon>Zooshikella</taxon>
    </lineage>
</organism>
<feature type="coiled-coil region" evidence="2">
    <location>
        <begin position="61"/>
        <end position="123"/>
    </location>
</feature>
<evidence type="ECO:0000313" key="6">
    <source>
        <dbReference type="EMBL" id="RDH41691.1"/>
    </source>
</evidence>
<evidence type="ECO:0000259" key="3">
    <source>
        <dbReference type="Pfam" id="PF05065"/>
    </source>
</evidence>
<name>A0A4V1IMW0_9GAMM</name>
<dbReference type="InterPro" id="IPR054612">
    <property type="entry name" value="Phage_capsid-like_C"/>
</dbReference>
<comment type="subcellular location">
    <subcellularLocation>
        <location evidence="1">Virion</location>
    </subcellularLocation>
</comment>
<proteinExistence type="predicted"/>
<dbReference type="EMBL" id="NDXW01000005">
    <property type="protein sequence ID" value="RDH41668.1"/>
    <property type="molecule type" value="Genomic_DNA"/>
</dbReference>
<evidence type="ECO:0000313" key="7">
    <source>
        <dbReference type="EMBL" id="RDH41748.1"/>
    </source>
</evidence>
<evidence type="ECO:0000313" key="8">
    <source>
        <dbReference type="Proteomes" id="UP000257039"/>
    </source>
</evidence>
<dbReference type="EMBL" id="NDXW01000004">
    <property type="protein sequence ID" value="RDH41748.1"/>
    <property type="molecule type" value="Genomic_DNA"/>
</dbReference>
<dbReference type="SUPFAM" id="SSF56563">
    <property type="entry name" value="Major capsid protein gp5"/>
    <property type="match status" value="1"/>
</dbReference>
<reference evidence="4 8" key="1">
    <citation type="submission" date="2017-04" db="EMBL/GenBank/DDBJ databases">
        <title>Draft genome sequence of Zooshikella ganghwensis VG4 isolated from Red Sea sediments.</title>
        <authorList>
            <person name="Rehman Z."/>
            <person name="Alam I."/>
            <person name="Kamau A."/>
            <person name="Bajic V."/>
            <person name="Leiknes T."/>
        </authorList>
    </citation>
    <scope>NUCLEOTIDE SEQUENCE [LARGE SCALE GENOMIC DNA]</scope>
    <source>
        <strain evidence="4 8">VG4</strain>
    </source>
</reference>
<evidence type="ECO:0000256" key="1">
    <source>
        <dbReference type="ARBA" id="ARBA00004328"/>
    </source>
</evidence>
<dbReference type="Proteomes" id="UP000257039">
    <property type="component" value="Unassembled WGS sequence"/>
</dbReference>
<accession>A0A4V1IMW0</accession>
<dbReference type="EMBL" id="NDXW01000004">
    <property type="protein sequence ID" value="RDH41691.1"/>
    <property type="molecule type" value="Genomic_DNA"/>
</dbReference>
<keyword evidence="2" id="KW-0175">Coiled coil</keyword>
<protein>
    <submittedName>
        <fullName evidence="4">Phage major capsid protein</fullName>
    </submittedName>
</protein>
<dbReference type="NCBIfam" id="TIGR01554">
    <property type="entry name" value="major_cap_HK97"/>
    <property type="match status" value="1"/>
</dbReference>